<feature type="domain" description="BD-FAE-like" evidence="1">
    <location>
        <begin position="123"/>
        <end position="180"/>
    </location>
</feature>
<evidence type="ECO:0000259" key="1">
    <source>
        <dbReference type="Pfam" id="PF20434"/>
    </source>
</evidence>
<protein>
    <recommendedName>
        <fullName evidence="1">BD-FAE-like domain-containing protein</fullName>
    </recommendedName>
</protein>
<dbReference type="eggNOG" id="COG0657">
    <property type="taxonomic scope" value="Bacteria"/>
</dbReference>
<name>W6SDM4_9CLOT</name>
<dbReference type="STRING" id="1216932.CM240_0590"/>
<dbReference type="InterPro" id="IPR029058">
    <property type="entry name" value="AB_hydrolase_fold"/>
</dbReference>
<dbReference type="PATRIC" id="fig|1216932.3.peg.577"/>
<dbReference type="RefSeq" id="WP_044036287.1">
    <property type="nucleotide sequence ID" value="NZ_HG917868.1"/>
</dbReference>
<reference evidence="2 3" key="1">
    <citation type="submission" date="2013-11" db="EMBL/GenBank/DDBJ databases">
        <title>Complete genome sequence of Clostridum sp. M2/40.</title>
        <authorList>
            <person name="Wibberg D."/>
            <person name="Puehler A."/>
            <person name="Schlueter A."/>
        </authorList>
    </citation>
    <scope>NUCLEOTIDE SEQUENCE [LARGE SCALE GENOMIC DNA]</scope>
    <source>
        <strain evidence="3">M2/40</strain>
    </source>
</reference>
<dbReference type="InterPro" id="IPR049492">
    <property type="entry name" value="BD-FAE-like_dom"/>
</dbReference>
<dbReference type="KEGG" id="clt:CM240_0590"/>
<dbReference type="Proteomes" id="UP000019426">
    <property type="component" value="Chromosome M2/40_rep1"/>
</dbReference>
<keyword evidence="3" id="KW-1185">Reference proteome</keyword>
<dbReference type="OrthoDB" id="923957at2"/>
<dbReference type="AlphaFoldDB" id="W6SDM4"/>
<evidence type="ECO:0000313" key="2">
    <source>
        <dbReference type="EMBL" id="CDM67755.1"/>
    </source>
</evidence>
<accession>W6SDM4</accession>
<dbReference type="InterPro" id="IPR048124">
    <property type="entry name" value="Tannase_B"/>
</dbReference>
<evidence type="ECO:0000313" key="3">
    <source>
        <dbReference type="Proteomes" id="UP000019426"/>
    </source>
</evidence>
<gene>
    <name evidence="2" type="ORF">CM240_0590</name>
</gene>
<dbReference type="ESTHER" id="9clot-w6sdm4">
    <property type="family name" value="Tannase_Bact"/>
</dbReference>
<sequence length="507" mass="57685">MGLRDKQCQWKHRNDLQCYELLNVVYCNDVKVPELQCMNIYVPEAYFKSDMSKNIKSKVGKFTSLSAPIVFENSIGGYSEAAPETIDNPWCKGKEFLNAGMIYISVGARGKQTVGEHGEFIGKAPIGLVDLKAAIRFIKHNRECLPGDVNKIISVGVSAGGAMSSLLGCTGNSEEYLSLLEESGAMMEETDDIYGAQCYCPIIDLSHGDIAYEWMFSNVTNYKGMGHNNGGELTPFQEELSKVLKFHYPSYFNSLSLVNPDTLENLIIGNDYRSGSAYEYLLSIIEKAAEKHLKLIEKNKLNLKCTVEDYLKGNYTYKRHHGKNVIEIQGIDKTKWLTYDGTKVKITSLDDMIKYYLPRLKSCPAFDSLENNQPENQVFGDETTDYLHFDNYVLEAIEKLKPKYPEEYNKYFRSYEKMKGDNDLQYRVEAIDPFIHIGTERQGKLAPYYRIRVGTRDAHTSFTMAMILALKLEETKETKVDYAMVWDEDHGPADYAGELCQWINSIC</sequence>
<organism evidence="2 3">
    <name type="scientific">Clostridium bornimense</name>
    <dbReference type="NCBI Taxonomy" id="1216932"/>
    <lineage>
        <taxon>Bacteria</taxon>
        <taxon>Bacillati</taxon>
        <taxon>Bacillota</taxon>
        <taxon>Clostridia</taxon>
        <taxon>Eubacteriales</taxon>
        <taxon>Clostridiaceae</taxon>
        <taxon>Clostridium</taxon>
    </lineage>
</organism>
<dbReference type="Gene3D" id="3.40.50.1820">
    <property type="entry name" value="alpha/beta hydrolase"/>
    <property type="match status" value="1"/>
</dbReference>
<dbReference type="Pfam" id="PF20434">
    <property type="entry name" value="BD-FAE"/>
    <property type="match status" value="1"/>
</dbReference>
<dbReference type="NCBIfam" id="NF041556">
    <property type="entry name" value="tannase_B"/>
    <property type="match status" value="1"/>
</dbReference>
<dbReference type="EMBL" id="HG917868">
    <property type="protein sequence ID" value="CDM67755.1"/>
    <property type="molecule type" value="Genomic_DNA"/>
</dbReference>
<dbReference type="SUPFAM" id="SSF53474">
    <property type="entry name" value="alpha/beta-Hydrolases"/>
    <property type="match status" value="1"/>
</dbReference>
<dbReference type="HOGENOM" id="CLU_007377_0_0_9"/>
<proteinExistence type="predicted"/>